<evidence type="ECO:0000256" key="1">
    <source>
        <dbReference type="SAM" id="MobiDB-lite"/>
    </source>
</evidence>
<dbReference type="AlphaFoldDB" id="A0A834U5D3"/>
<feature type="compositionally biased region" description="Basic and acidic residues" evidence="1">
    <location>
        <begin position="23"/>
        <end position="50"/>
    </location>
</feature>
<name>A0A834U5D3_VESGE</name>
<sequence>MQRVRRHTSRSRNGSGSGSGSRSDGRRGHVHCVHAERARSMYERMHKGPEPRSMSETSHLPTDVASSDQDPRAYVSFQRGPSSRDSVPPRLMPGARASSPLLAFAHLSLAHSRPNLRRKILRRRTLRVVNLKTRPTVAVVVVVVVVRRSLKVARTIVISLLDEEDGARGSGSR</sequence>
<comment type="caution">
    <text evidence="2">The sequence shown here is derived from an EMBL/GenBank/DDBJ whole genome shotgun (WGS) entry which is preliminary data.</text>
</comment>
<accession>A0A834U5D3</accession>
<keyword evidence="3" id="KW-1185">Reference proteome</keyword>
<dbReference type="Proteomes" id="UP000617340">
    <property type="component" value="Unassembled WGS sequence"/>
</dbReference>
<reference evidence="2" key="1">
    <citation type="journal article" date="2020" name="G3 (Bethesda)">
        <title>High-Quality Assemblies for Three Invasive Social Wasps from the &lt;i&gt;Vespula&lt;/i&gt; Genus.</title>
        <authorList>
            <person name="Harrop T.W.R."/>
            <person name="Guhlin J."/>
            <person name="McLaughlin G.M."/>
            <person name="Permina E."/>
            <person name="Stockwell P."/>
            <person name="Gilligan J."/>
            <person name="Le Lec M.F."/>
            <person name="Gruber M.A.M."/>
            <person name="Quinn O."/>
            <person name="Lovegrove M."/>
            <person name="Duncan E.J."/>
            <person name="Remnant E.J."/>
            <person name="Van Eeckhoven J."/>
            <person name="Graham B."/>
            <person name="Knapp R.A."/>
            <person name="Langford K.W."/>
            <person name="Kronenberg Z."/>
            <person name="Press M.O."/>
            <person name="Eacker S.M."/>
            <person name="Wilson-Rankin E.E."/>
            <person name="Purcell J."/>
            <person name="Lester P.J."/>
            <person name="Dearden P.K."/>
        </authorList>
    </citation>
    <scope>NUCLEOTIDE SEQUENCE</scope>
    <source>
        <strain evidence="2">Linc-1</strain>
    </source>
</reference>
<feature type="compositionally biased region" description="Basic residues" evidence="1">
    <location>
        <begin position="1"/>
        <end position="10"/>
    </location>
</feature>
<evidence type="ECO:0000313" key="3">
    <source>
        <dbReference type="Proteomes" id="UP000617340"/>
    </source>
</evidence>
<organism evidence="2 3">
    <name type="scientific">Vespula germanica</name>
    <name type="common">German yellow jacket</name>
    <name type="synonym">Paravespula germanica</name>
    <dbReference type="NCBI Taxonomy" id="30212"/>
    <lineage>
        <taxon>Eukaryota</taxon>
        <taxon>Metazoa</taxon>
        <taxon>Ecdysozoa</taxon>
        <taxon>Arthropoda</taxon>
        <taxon>Hexapoda</taxon>
        <taxon>Insecta</taxon>
        <taxon>Pterygota</taxon>
        <taxon>Neoptera</taxon>
        <taxon>Endopterygota</taxon>
        <taxon>Hymenoptera</taxon>
        <taxon>Apocrita</taxon>
        <taxon>Aculeata</taxon>
        <taxon>Vespoidea</taxon>
        <taxon>Vespidae</taxon>
        <taxon>Vespinae</taxon>
        <taxon>Vespula</taxon>
    </lineage>
</organism>
<evidence type="ECO:0000313" key="2">
    <source>
        <dbReference type="EMBL" id="KAF7417409.1"/>
    </source>
</evidence>
<feature type="region of interest" description="Disordered" evidence="1">
    <location>
        <begin position="1"/>
        <end position="89"/>
    </location>
</feature>
<proteinExistence type="predicted"/>
<feature type="compositionally biased region" description="Polar residues" evidence="1">
    <location>
        <begin position="54"/>
        <end position="68"/>
    </location>
</feature>
<dbReference type="EMBL" id="JACSDZ010000001">
    <property type="protein sequence ID" value="KAF7417409.1"/>
    <property type="molecule type" value="Genomic_DNA"/>
</dbReference>
<protein>
    <submittedName>
        <fullName evidence="2">Uncharacterized protein</fullName>
    </submittedName>
</protein>
<gene>
    <name evidence="2" type="ORF">HZH68_000062</name>
</gene>